<sequence length="34" mass="3115">MSAEADALCGAGKTGTADSKASAADSKGSGGVRS</sequence>
<feature type="compositionally biased region" description="Low complexity" evidence="1">
    <location>
        <begin position="14"/>
        <end position="27"/>
    </location>
</feature>
<proteinExistence type="predicted"/>
<protein>
    <submittedName>
        <fullName evidence="2">Uncharacterized protein</fullName>
    </submittedName>
</protein>
<evidence type="ECO:0000313" key="2">
    <source>
        <dbReference type="EMBL" id="PRX21526.1"/>
    </source>
</evidence>
<evidence type="ECO:0000313" key="3">
    <source>
        <dbReference type="Proteomes" id="UP000239415"/>
    </source>
</evidence>
<dbReference type="EMBL" id="PVMZ01000006">
    <property type="protein sequence ID" value="PRX21526.1"/>
    <property type="molecule type" value="Genomic_DNA"/>
</dbReference>
<dbReference type="AlphaFoldDB" id="A0A2T0KE08"/>
<dbReference type="Proteomes" id="UP000239415">
    <property type="component" value="Unassembled WGS sequence"/>
</dbReference>
<feature type="region of interest" description="Disordered" evidence="1">
    <location>
        <begin position="1"/>
        <end position="34"/>
    </location>
</feature>
<organism evidence="2 3">
    <name type="scientific">Actinoplanes italicus</name>
    <dbReference type="NCBI Taxonomy" id="113567"/>
    <lineage>
        <taxon>Bacteria</taxon>
        <taxon>Bacillati</taxon>
        <taxon>Actinomycetota</taxon>
        <taxon>Actinomycetes</taxon>
        <taxon>Micromonosporales</taxon>
        <taxon>Micromonosporaceae</taxon>
        <taxon>Actinoplanes</taxon>
    </lineage>
</organism>
<comment type="caution">
    <text evidence="2">The sequence shown here is derived from an EMBL/GenBank/DDBJ whole genome shotgun (WGS) entry which is preliminary data.</text>
</comment>
<keyword evidence="3" id="KW-1185">Reference proteome</keyword>
<reference evidence="2 3" key="1">
    <citation type="submission" date="2018-03" db="EMBL/GenBank/DDBJ databases">
        <title>Genomic Encyclopedia of Archaeal and Bacterial Type Strains, Phase II (KMG-II): from individual species to whole genera.</title>
        <authorList>
            <person name="Goeker M."/>
        </authorList>
    </citation>
    <scope>NUCLEOTIDE SEQUENCE [LARGE SCALE GENOMIC DNA]</scope>
    <source>
        <strain evidence="2 3">DSM 43146</strain>
    </source>
</reference>
<name>A0A2T0KE08_9ACTN</name>
<evidence type="ECO:0000256" key="1">
    <source>
        <dbReference type="SAM" id="MobiDB-lite"/>
    </source>
</evidence>
<gene>
    <name evidence="2" type="ORF">CLV67_106306</name>
</gene>
<accession>A0A2T0KE08</accession>